<organism evidence="3">
    <name type="scientific">Schizophyllum commune (strain H4-8 / FGSC 9210)</name>
    <name type="common">Split gill fungus</name>
    <dbReference type="NCBI Taxonomy" id="578458"/>
    <lineage>
        <taxon>Eukaryota</taxon>
        <taxon>Fungi</taxon>
        <taxon>Dikarya</taxon>
        <taxon>Basidiomycota</taxon>
        <taxon>Agaricomycotina</taxon>
        <taxon>Agaricomycetes</taxon>
        <taxon>Agaricomycetidae</taxon>
        <taxon>Agaricales</taxon>
        <taxon>Schizophyllaceae</taxon>
        <taxon>Schizophyllum</taxon>
    </lineage>
</organism>
<evidence type="ECO:0000313" key="3">
    <source>
        <dbReference type="Proteomes" id="UP000007431"/>
    </source>
</evidence>
<dbReference type="Proteomes" id="UP000007431">
    <property type="component" value="Unassembled WGS sequence"/>
</dbReference>
<feature type="transmembrane region" description="Helical" evidence="1">
    <location>
        <begin position="20"/>
        <end position="40"/>
    </location>
</feature>
<dbReference type="GO" id="GO:0006122">
    <property type="term" value="P:mitochondrial electron transport, ubiquinol to cytochrome c"/>
    <property type="evidence" value="ECO:0007669"/>
    <property type="project" value="InterPro"/>
</dbReference>
<dbReference type="STRING" id="578458.D8PVT4"/>
<dbReference type="OMA" id="WAPSMAL"/>
<sequence length="72" mass="7859">MALIIKPQSPLQSILSYSRHFTFTGAAWGFGFVSAATLLLSTTPLLQQRVLSKAPLLGNYFTDKTPASDKPF</sequence>
<evidence type="ECO:0000256" key="1">
    <source>
        <dbReference type="SAM" id="Phobius"/>
    </source>
</evidence>
<dbReference type="InterPro" id="IPR019182">
    <property type="entry name" value="Cytochrome_b-c1_su10_fun"/>
</dbReference>
<dbReference type="KEGG" id="scm:SCHCO_02607363"/>
<dbReference type="HOGENOM" id="CLU_152072_2_1_1"/>
<dbReference type="VEuPathDB" id="FungiDB:SCHCODRAFT_02607363"/>
<dbReference type="EMBL" id="GL377303">
    <property type="protein sequence ID" value="EFJ00094.1"/>
    <property type="molecule type" value="Genomic_DNA"/>
</dbReference>
<dbReference type="GeneID" id="9587547"/>
<evidence type="ECO:0000313" key="2">
    <source>
        <dbReference type="EMBL" id="EFJ00094.1"/>
    </source>
</evidence>
<feature type="non-terminal residue" evidence="2">
    <location>
        <position position="72"/>
    </location>
</feature>
<dbReference type="eggNOG" id="ENOG502RIW5">
    <property type="taxonomic scope" value="Eukaryota"/>
</dbReference>
<keyword evidence="1" id="KW-1133">Transmembrane helix</keyword>
<evidence type="ECO:0008006" key="4">
    <source>
        <dbReference type="Google" id="ProtNLM"/>
    </source>
</evidence>
<reference evidence="2 3" key="1">
    <citation type="journal article" date="2010" name="Nat. Biotechnol.">
        <title>Genome sequence of the model mushroom Schizophyllum commune.</title>
        <authorList>
            <person name="Ohm R.A."/>
            <person name="de Jong J.F."/>
            <person name="Lugones L.G."/>
            <person name="Aerts A."/>
            <person name="Kothe E."/>
            <person name="Stajich J.E."/>
            <person name="de Vries R.P."/>
            <person name="Record E."/>
            <person name="Levasseur A."/>
            <person name="Baker S.E."/>
            <person name="Bartholomew K.A."/>
            <person name="Coutinho P.M."/>
            <person name="Erdmann S."/>
            <person name="Fowler T.J."/>
            <person name="Gathman A.C."/>
            <person name="Lombard V."/>
            <person name="Henrissat B."/>
            <person name="Knabe N."/>
            <person name="Kuees U."/>
            <person name="Lilly W.W."/>
            <person name="Lindquist E."/>
            <person name="Lucas S."/>
            <person name="Magnuson J.K."/>
            <person name="Piumi F."/>
            <person name="Raudaskoski M."/>
            <person name="Salamov A."/>
            <person name="Schmutz J."/>
            <person name="Schwarze F.W.M.R."/>
            <person name="vanKuyk P.A."/>
            <person name="Horton J.S."/>
            <person name="Grigoriev I.V."/>
            <person name="Woesten H.A.B."/>
        </authorList>
    </citation>
    <scope>NUCLEOTIDE SEQUENCE [LARGE SCALE GENOMIC DNA]</scope>
    <source>
        <strain evidence="3">H4-8 / FGSC 9210</strain>
    </source>
</reference>
<dbReference type="AlphaFoldDB" id="D8PVT4"/>
<proteinExistence type="predicted"/>
<dbReference type="GO" id="GO:0005739">
    <property type="term" value="C:mitochondrion"/>
    <property type="evidence" value="ECO:0007669"/>
    <property type="project" value="GOC"/>
</dbReference>
<keyword evidence="3" id="KW-1185">Reference proteome</keyword>
<dbReference type="Pfam" id="PF09796">
    <property type="entry name" value="QCR10"/>
    <property type="match status" value="1"/>
</dbReference>
<gene>
    <name evidence="2" type="ORF">SCHCODRAFT_105301</name>
</gene>
<keyword evidence="1" id="KW-0472">Membrane</keyword>
<dbReference type="RefSeq" id="XP_003034996.1">
    <property type="nucleotide sequence ID" value="XM_003034950.1"/>
</dbReference>
<keyword evidence="1" id="KW-0812">Transmembrane</keyword>
<name>D8PVT4_SCHCM</name>
<protein>
    <recommendedName>
        <fullName evidence="4">QCR10 subunit of the ubiqunol-cytochrome c oxidoreductase complex</fullName>
    </recommendedName>
</protein>
<accession>D8PVT4</accession>
<dbReference type="InParanoid" id="D8PVT4"/>